<dbReference type="SUPFAM" id="SSF51735">
    <property type="entry name" value="NAD(P)-binding Rossmann-fold domains"/>
    <property type="match status" value="1"/>
</dbReference>
<dbReference type="InterPro" id="IPR050425">
    <property type="entry name" value="NAD(P)_dehydrat-like"/>
</dbReference>
<evidence type="ECO:0000259" key="3">
    <source>
        <dbReference type="Pfam" id="PF01370"/>
    </source>
</evidence>
<evidence type="ECO:0000256" key="1">
    <source>
        <dbReference type="ARBA" id="ARBA00023002"/>
    </source>
</evidence>
<dbReference type="Gene3D" id="3.40.50.720">
    <property type="entry name" value="NAD(P)-binding Rossmann-like Domain"/>
    <property type="match status" value="1"/>
</dbReference>
<keyword evidence="5" id="KW-1185">Reference proteome</keyword>
<evidence type="ECO:0000313" key="4">
    <source>
        <dbReference type="EMBL" id="KAF2828748.1"/>
    </source>
</evidence>
<dbReference type="OrthoDB" id="2735536at2759"/>
<dbReference type="PANTHER" id="PTHR10366:SF562">
    <property type="entry name" value="ALDEHYDE REDUCTASE II (AFU_ORTHOLOGUE AFUA_1G11360)"/>
    <property type="match status" value="1"/>
</dbReference>
<accession>A0A6A7A7J4</accession>
<dbReference type="GO" id="GO:0016616">
    <property type="term" value="F:oxidoreductase activity, acting on the CH-OH group of donors, NAD or NADP as acceptor"/>
    <property type="evidence" value="ECO:0007669"/>
    <property type="project" value="TreeGrafter"/>
</dbReference>
<protein>
    <submittedName>
        <fullName evidence="4">NAD(P)-binding protein</fullName>
    </submittedName>
</protein>
<proteinExistence type="inferred from homology"/>
<dbReference type="Proteomes" id="UP000799424">
    <property type="component" value="Unassembled WGS sequence"/>
</dbReference>
<name>A0A6A7A7J4_9PLEO</name>
<keyword evidence="1" id="KW-0560">Oxidoreductase</keyword>
<dbReference type="PANTHER" id="PTHR10366">
    <property type="entry name" value="NAD DEPENDENT EPIMERASE/DEHYDRATASE"/>
    <property type="match status" value="1"/>
</dbReference>
<dbReference type="InterPro" id="IPR001509">
    <property type="entry name" value="Epimerase_deHydtase"/>
</dbReference>
<evidence type="ECO:0000256" key="2">
    <source>
        <dbReference type="ARBA" id="ARBA00023445"/>
    </source>
</evidence>
<reference evidence="4" key="1">
    <citation type="journal article" date="2020" name="Stud. Mycol.">
        <title>101 Dothideomycetes genomes: a test case for predicting lifestyles and emergence of pathogens.</title>
        <authorList>
            <person name="Haridas S."/>
            <person name="Albert R."/>
            <person name="Binder M."/>
            <person name="Bloem J."/>
            <person name="Labutti K."/>
            <person name="Salamov A."/>
            <person name="Andreopoulos B."/>
            <person name="Baker S."/>
            <person name="Barry K."/>
            <person name="Bills G."/>
            <person name="Bluhm B."/>
            <person name="Cannon C."/>
            <person name="Castanera R."/>
            <person name="Culley D."/>
            <person name="Daum C."/>
            <person name="Ezra D."/>
            <person name="Gonzalez J."/>
            <person name="Henrissat B."/>
            <person name="Kuo A."/>
            <person name="Liang C."/>
            <person name="Lipzen A."/>
            <person name="Lutzoni F."/>
            <person name="Magnuson J."/>
            <person name="Mondo S."/>
            <person name="Nolan M."/>
            <person name="Ohm R."/>
            <person name="Pangilinan J."/>
            <person name="Park H.-J."/>
            <person name="Ramirez L."/>
            <person name="Alfaro M."/>
            <person name="Sun H."/>
            <person name="Tritt A."/>
            <person name="Yoshinaga Y."/>
            <person name="Zwiers L.-H."/>
            <person name="Turgeon B."/>
            <person name="Goodwin S."/>
            <person name="Spatafora J."/>
            <person name="Crous P."/>
            <person name="Grigoriev I."/>
        </authorList>
    </citation>
    <scope>NUCLEOTIDE SEQUENCE</scope>
    <source>
        <strain evidence="4">CBS 113818</strain>
    </source>
</reference>
<dbReference type="EMBL" id="MU006222">
    <property type="protein sequence ID" value="KAF2828748.1"/>
    <property type="molecule type" value="Genomic_DNA"/>
</dbReference>
<gene>
    <name evidence="4" type="ORF">CC86DRAFT_368895</name>
</gene>
<feature type="domain" description="NAD-dependent epimerase/dehydratase" evidence="3">
    <location>
        <begin position="15"/>
        <end position="266"/>
    </location>
</feature>
<evidence type="ECO:0000313" key="5">
    <source>
        <dbReference type="Proteomes" id="UP000799424"/>
    </source>
</evidence>
<dbReference type="InterPro" id="IPR036291">
    <property type="entry name" value="NAD(P)-bd_dom_sf"/>
</dbReference>
<sequence>MSTLTNPRLPKGSTIFITGGTGYIGAWVAHEVLCLGYKVRSAVRSLENSAWLQAHFDSLFPSGQYTQIHLPSLSDQAAISTAIHGCAGIFHIALNTTLSLDPAPYIPQAVAETLAVLKAAASEPSVKAVVLTSSSMAAVAPGAKPPGPIPAWAYNEEYISLAWDPAFTHPAKYFFVYGAAKAQAEKAAWQFVKDENPHYVLNTILPNANFGPSLVYTHQGHPSTASWAKALFDGDVDTIANIPPQYFIDVRDTAKLHLAALLDADTAGERLWGFAERFNWNDVLALFRKVWPERQFPKDLEGLGVDESIADTEGALGALRRVYGLEGWRGLEGAVRDAGFDREKVEV</sequence>
<dbReference type="AlphaFoldDB" id="A0A6A7A7J4"/>
<comment type="similarity">
    <text evidence="2">Belongs to the NAD(P)-dependent epimerase/dehydratase family. Dihydroflavonol-4-reductase subfamily.</text>
</comment>
<organism evidence="4 5">
    <name type="scientific">Ophiobolus disseminans</name>
    <dbReference type="NCBI Taxonomy" id="1469910"/>
    <lineage>
        <taxon>Eukaryota</taxon>
        <taxon>Fungi</taxon>
        <taxon>Dikarya</taxon>
        <taxon>Ascomycota</taxon>
        <taxon>Pezizomycotina</taxon>
        <taxon>Dothideomycetes</taxon>
        <taxon>Pleosporomycetidae</taxon>
        <taxon>Pleosporales</taxon>
        <taxon>Pleosporineae</taxon>
        <taxon>Phaeosphaeriaceae</taxon>
        <taxon>Ophiobolus</taxon>
    </lineage>
</organism>
<dbReference type="Pfam" id="PF01370">
    <property type="entry name" value="Epimerase"/>
    <property type="match status" value="1"/>
</dbReference>